<evidence type="ECO:0000313" key="1">
    <source>
        <dbReference type="EMBL" id="KEQ56720.1"/>
    </source>
</evidence>
<reference evidence="1 2" key="1">
    <citation type="submission" date="2014-06" db="EMBL/GenBank/DDBJ databases">
        <authorList>
            <person name="Ngugi D.K."/>
            <person name="Blom J."/>
            <person name="Alam I."/>
            <person name="Rashid M."/>
            <person name="Ba Alawi W."/>
            <person name="Zhang G."/>
            <person name="Hikmawan T."/>
            <person name="Guan Y."/>
            <person name="Antunes A."/>
            <person name="Siam R."/>
            <person name="ElDorry H."/>
            <person name="Bajic V."/>
            <person name="Stingl U."/>
        </authorList>
    </citation>
    <scope>NUCLEOTIDE SEQUENCE [LARGE SCALE GENOMIC DNA]</scope>
    <source>
        <strain evidence="1">SCGC AAA799-N04</strain>
    </source>
</reference>
<proteinExistence type="predicted"/>
<sequence length="52" mass="6378">MIIFRQFFRIFTINNKWYDHDTYGMSKHMKDPQKDKEDFKEKCAKGEVLAFT</sequence>
<name>A0A081RNE7_9ARCH</name>
<organism evidence="1 2">
    <name type="scientific">Marine Group I thaumarchaeote SCGC AAA799-N04</name>
    <dbReference type="NCBI Taxonomy" id="1502293"/>
    <lineage>
        <taxon>Archaea</taxon>
        <taxon>Nitrososphaerota</taxon>
        <taxon>Marine Group I</taxon>
    </lineage>
</organism>
<evidence type="ECO:0000313" key="2">
    <source>
        <dbReference type="Proteomes" id="UP000028059"/>
    </source>
</evidence>
<gene>
    <name evidence="1" type="ORF">AAA799N04_00748</name>
</gene>
<comment type="caution">
    <text evidence="1">The sequence shown here is derived from an EMBL/GenBank/DDBJ whole genome shotgun (WGS) entry which is preliminary data.</text>
</comment>
<accession>A0A081RNE7</accession>
<keyword evidence="2" id="KW-1185">Reference proteome</keyword>
<dbReference type="Proteomes" id="UP000028059">
    <property type="component" value="Unassembled WGS sequence"/>
</dbReference>
<protein>
    <submittedName>
        <fullName evidence="1">Uncharacterized protein</fullName>
    </submittedName>
</protein>
<dbReference type="AlphaFoldDB" id="A0A081RNE7"/>
<dbReference type="EMBL" id="JOKN01000010">
    <property type="protein sequence ID" value="KEQ56720.1"/>
    <property type="molecule type" value="Genomic_DNA"/>
</dbReference>